<dbReference type="SMART" id="SM00380">
    <property type="entry name" value="AP2"/>
    <property type="match status" value="2"/>
</dbReference>
<dbReference type="AlphaFoldDB" id="A0A2T7F908"/>
<evidence type="ECO:0000256" key="2">
    <source>
        <dbReference type="ARBA" id="ARBA00022737"/>
    </source>
</evidence>
<dbReference type="PANTHER" id="PTHR32467">
    <property type="entry name" value="AP2-LIKE ETHYLENE-RESPONSIVE TRANSCRIPTION FACTOR"/>
    <property type="match status" value="1"/>
</dbReference>
<keyword evidence="6" id="KW-0539">Nucleus</keyword>
<keyword evidence="2" id="KW-0677">Repeat</keyword>
<evidence type="ECO:0000256" key="1">
    <source>
        <dbReference type="ARBA" id="ARBA00004123"/>
    </source>
</evidence>
<dbReference type="PRINTS" id="PR00367">
    <property type="entry name" value="ETHRSPELEMNT"/>
</dbReference>
<dbReference type="InterPro" id="IPR016177">
    <property type="entry name" value="DNA-bd_dom_sf"/>
</dbReference>
<organism evidence="10 11">
    <name type="scientific">Panicum hallii var. hallii</name>
    <dbReference type="NCBI Taxonomy" id="1504633"/>
    <lineage>
        <taxon>Eukaryota</taxon>
        <taxon>Viridiplantae</taxon>
        <taxon>Streptophyta</taxon>
        <taxon>Embryophyta</taxon>
        <taxon>Tracheophyta</taxon>
        <taxon>Spermatophyta</taxon>
        <taxon>Magnoliopsida</taxon>
        <taxon>Liliopsida</taxon>
        <taxon>Poales</taxon>
        <taxon>Poaceae</taxon>
        <taxon>PACMAD clade</taxon>
        <taxon>Panicoideae</taxon>
        <taxon>Panicodae</taxon>
        <taxon>Paniceae</taxon>
        <taxon>Panicinae</taxon>
        <taxon>Panicum</taxon>
        <taxon>Panicum sect. Panicum</taxon>
    </lineage>
</organism>
<evidence type="ECO:0000313" key="10">
    <source>
        <dbReference type="EMBL" id="PUZ76545.1"/>
    </source>
</evidence>
<feature type="domain" description="AP2/ERF" evidence="9">
    <location>
        <begin position="380"/>
        <end position="442"/>
    </location>
</feature>
<evidence type="ECO:0000256" key="6">
    <source>
        <dbReference type="ARBA" id="ARBA00023242"/>
    </source>
</evidence>
<dbReference type="PANTHER" id="PTHR32467:SF72">
    <property type="entry name" value="AP2-LIKE ETHYLENE-RESPONSIVE TRANSCRIPTION FACTOR BBM"/>
    <property type="match status" value="1"/>
</dbReference>
<feature type="compositionally biased region" description="Polar residues" evidence="8">
    <location>
        <begin position="1"/>
        <end position="25"/>
    </location>
</feature>
<evidence type="ECO:0000256" key="5">
    <source>
        <dbReference type="ARBA" id="ARBA00023163"/>
    </source>
</evidence>
<accession>A0A2T7F908</accession>
<dbReference type="Gene3D" id="3.30.730.10">
    <property type="entry name" value="AP2/ERF domain"/>
    <property type="match status" value="2"/>
</dbReference>
<keyword evidence="5" id="KW-0804">Transcription</keyword>
<gene>
    <name evidence="10" type="ORF">GQ55_1G299300</name>
</gene>
<dbReference type="OrthoDB" id="207175at2759"/>
<dbReference type="InterPro" id="IPR036955">
    <property type="entry name" value="AP2/ERF_dom_sf"/>
</dbReference>
<name>A0A2T7F908_9POAL</name>
<dbReference type="Proteomes" id="UP000244336">
    <property type="component" value="Chromosome 1"/>
</dbReference>
<dbReference type="PROSITE" id="PS51032">
    <property type="entry name" value="AP2_ERF"/>
    <property type="match status" value="2"/>
</dbReference>
<feature type="region of interest" description="Disordered" evidence="8">
    <location>
        <begin position="170"/>
        <end position="200"/>
    </location>
</feature>
<keyword evidence="11" id="KW-1185">Reference proteome</keyword>
<dbReference type="STRING" id="1504633.A0A2T7F908"/>
<keyword evidence="3" id="KW-0805">Transcription regulation</keyword>
<proteinExistence type="inferred from homology"/>
<dbReference type="GO" id="GO:0003700">
    <property type="term" value="F:DNA-binding transcription factor activity"/>
    <property type="evidence" value="ECO:0007669"/>
    <property type="project" value="InterPro"/>
</dbReference>
<evidence type="ECO:0000256" key="7">
    <source>
        <dbReference type="ARBA" id="ARBA00037973"/>
    </source>
</evidence>
<evidence type="ECO:0000256" key="4">
    <source>
        <dbReference type="ARBA" id="ARBA00023125"/>
    </source>
</evidence>
<sequence>MASANNWLGFSLSGQDNPQPNQDSSPAAGIDISGASDFYGLPTQQGSDGHLGVPGLRDDHASYGIMEAFNRGQQETQDWNMRGLDYNGGASELSMLVGSSGGAGGGTGKRAVEDSEPKLEDFLGGNSFVSEQDQSGGYLFSGVPMASSTNSNSGSNTMELSMIKTWLRNNQVPQPQPPATHQPQPEEMSTDASASSFGCSDSLGRNGAVAGGSSQSLALSMSTGSHLPMVVAGGGNASGAAASDSTSSENKRASGAMDSPSSAIEAVPRKSIDTFGQRTSIYRGVTRHRWTGRYEAHLWDNSCRREGQSRKGRQGGYDKEDKAARAYDLAALKYWGTTTTTNFPISNYEKELEEMKHMTRQEYIAYLRRNSSGFSRGASKYRGVTSSPSRHHQHGRWQARIGRVAGNKDLYLGTFSTEEEAAEAYDIAAIKFRGLNAVTNFDMSRYDVKSILESSTLPVGGAARRLKDAVDHVEAAGATIWRADMDGAGVISQLADAGMGAYASYGHHGWPTIAFQQPSPLTVHYPYGQAPSRGWCKPEQDAAVAAAAHSLQDLQQLHLGSAAHNFFQASSSSTVYNGGGGASAAGYHQGLGGGGGSFIMPSSTVVADQGHSSTANQGSTCSYGDDQEGKLIGYDAMVATAAGGDPYAAARSGYQFSQGSGSTVSIARANGYSNNWSSPFNGMG</sequence>
<evidence type="ECO:0000256" key="8">
    <source>
        <dbReference type="SAM" id="MobiDB-lite"/>
    </source>
</evidence>
<dbReference type="FunFam" id="3.30.730.10:FF:000003">
    <property type="entry name" value="AP2-like ethylene-responsive transcription factor ANT"/>
    <property type="match status" value="1"/>
</dbReference>
<dbReference type="SUPFAM" id="SSF54171">
    <property type="entry name" value="DNA-binding domain"/>
    <property type="match status" value="2"/>
</dbReference>
<feature type="region of interest" description="Disordered" evidence="8">
    <location>
        <begin position="377"/>
        <end position="397"/>
    </location>
</feature>
<keyword evidence="4" id="KW-0238">DNA-binding</keyword>
<feature type="region of interest" description="Disordered" evidence="8">
    <location>
        <begin position="1"/>
        <end position="55"/>
    </location>
</feature>
<reference evidence="10 11" key="1">
    <citation type="submission" date="2018-04" db="EMBL/GenBank/DDBJ databases">
        <title>WGS assembly of Panicum hallii var. hallii HAL2.</title>
        <authorList>
            <person name="Lovell J."/>
            <person name="Jenkins J."/>
            <person name="Lowry D."/>
            <person name="Mamidi S."/>
            <person name="Sreedasyam A."/>
            <person name="Weng X."/>
            <person name="Barry K."/>
            <person name="Bonette J."/>
            <person name="Campitelli B."/>
            <person name="Daum C."/>
            <person name="Gordon S."/>
            <person name="Gould B."/>
            <person name="Lipzen A."/>
            <person name="MacQueen A."/>
            <person name="Palacio-Mejia J."/>
            <person name="Plott C."/>
            <person name="Shakirov E."/>
            <person name="Shu S."/>
            <person name="Yoshinaga Y."/>
            <person name="Zane M."/>
            <person name="Rokhsar D."/>
            <person name="Grimwood J."/>
            <person name="Schmutz J."/>
            <person name="Juenger T."/>
        </authorList>
    </citation>
    <scope>NUCLEOTIDE SEQUENCE [LARGE SCALE GENOMIC DNA]</scope>
    <source>
        <strain evidence="11">cv. HAL2</strain>
    </source>
</reference>
<dbReference type="InterPro" id="IPR001471">
    <property type="entry name" value="AP2/ERF_dom"/>
</dbReference>
<feature type="region of interest" description="Disordered" evidence="8">
    <location>
        <begin position="237"/>
        <end position="270"/>
    </location>
</feature>
<evidence type="ECO:0000259" key="9">
    <source>
        <dbReference type="PROSITE" id="PS51032"/>
    </source>
</evidence>
<feature type="compositionally biased region" description="Low complexity" evidence="8">
    <location>
        <begin position="238"/>
        <end position="248"/>
    </location>
</feature>
<dbReference type="Gramene" id="PUZ76545">
    <property type="protein sequence ID" value="PUZ76545"/>
    <property type="gene ID" value="GQ55_1G299300"/>
</dbReference>
<comment type="subcellular location">
    <subcellularLocation>
        <location evidence="1">Nucleus</location>
    </subcellularLocation>
</comment>
<dbReference type="GO" id="GO:0005634">
    <property type="term" value="C:nucleus"/>
    <property type="evidence" value="ECO:0007669"/>
    <property type="project" value="UniProtKB-SubCell"/>
</dbReference>
<dbReference type="CDD" id="cd00018">
    <property type="entry name" value="AP2"/>
    <property type="match status" value="2"/>
</dbReference>
<feature type="compositionally biased region" description="Polar residues" evidence="8">
    <location>
        <begin position="190"/>
        <end position="199"/>
    </location>
</feature>
<protein>
    <recommendedName>
        <fullName evidence="9">AP2/ERF domain-containing protein</fullName>
    </recommendedName>
</protein>
<evidence type="ECO:0000256" key="3">
    <source>
        <dbReference type="ARBA" id="ARBA00023015"/>
    </source>
</evidence>
<evidence type="ECO:0000313" key="11">
    <source>
        <dbReference type="Proteomes" id="UP000244336"/>
    </source>
</evidence>
<comment type="similarity">
    <text evidence="7">Belongs to the AP2/ERF transcription factor family. AP2 subfamily.</text>
</comment>
<dbReference type="FunFam" id="3.30.730.10:FF:000002">
    <property type="entry name" value="AP2-like ethylene-responsive transcription factor"/>
    <property type="match status" value="1"/>
</dbReference>
<dbReference type="EMBL" id="CM009749">
    <property type="protein sequence ID" value="PUZ76545.1"/>
    <property type="molecule type" value="Genomic_DNA"/>
</dbReference>
<feature type="domain" description="AP2/ERF" evidence="9">
    <location>
        <begin position="281"/>
        <end position="344"/>
    </location>
</feature>
<dbReference type="GO" id="GO:0003677">
    <property type="term" value="F:DNA binding"/>
    <property type="evidence" value="ECO:0007669"/>
    <property type="project" value="UniProtKB-KW"/>
</dbReference>